<dbReference type="AlphaFoldDB" id="A0A4Y2AHI6"/>
<dbReference type="InterPro" id="IPR008858">
    <property type="entry name" value="TROVE_dom"/>
</dbReference>
<dbReference type="InterPro" id="IPR052652">
    <property type="entry name" value="Telomerase_Complex_Comp"/>
</dbReference>
<reference evidence="2 3" key="1">
    <citation type="journal article" date="2019" name="Sci. Rep.">
        <title>Orb-weaving spider Araneus ventricosus genome elucidates the spidroin gene catalogue.</title>
        <authorList>
            <person name="Kono N."/>
            <person name="Nakamura H."/>
            <person name="Ohtoshi R."/>
            <person name="Moran D.A.P."/>
            <person name="Shinohara A."/>
            <person name="Yoshida Y."/>
            <person name="Fujiwara M."/>
            <person name="Mori M."/>
            <person name="Tomita M."/>
            <person name="Arakawa K."/>
        </authorList>
    </citation>
    <scope>NUCLEOTIDE SEQUENCE [LARGE SCALE GENOMIC DNA]</scope>
</reference>
<dbReference type="EMBL" id="BGPR01000017">
    <property type="protein sequence ID" value="GBL79077.1"/>
    <property type="molecule type" value="Genomic_DNA"/>
</dbReference>
<evidence type="ECO:0000259" key="1">
    <source>
        <dbReference type="PROSITE" id="PS50988"/>
    </source>
</evidence>
<name>A0A4Y2AHI6_ARAVE</name>
<dbReference type="GO" id="GO:0000722">
    <property type="term" value="P:telomere maintenance via recombination"/>
    <property type="evidence" value="ECO:0007669"/>
    <property type="project" value="TreeGrafter"/>
</dbReference>
<dbReference type="GO" id="GO:0005697">
    <property type="term" value="C:telomerase holoenzyme complex"/>
    <property type="evidence" value="ECO:0007669"/>
    <property type="project" value="TreeGrafter"/>
</dbReference>
<dbReference type="PROSITE" id="PS50988">
    <property type="entry name" value="TROVE"/>
    <property type="match status" value="1"/>
</dbReference>
<dbReference type="InterPro" id="IPR037214">
    <property type="entry name" value="TROVE_dom_sf"/>
</dbReference>
<evidence type="ECO:0000313" key="3">
    <source>
        <dbReference type="Proteomes" id="UP000499080"/>
    </source>
</evidence>
<sequence>MMADVLCNNAFLKETPLTSTKNKFILEPESRNLFCDEFAINSIFNMKSGTAVPSRKRKLHSSYFESLTKENALTSTVNKFLPKPPLLEKKGVCSKKKKKKKLAYRSARYRHVLAESRSRSRSRSWEISECDAAPVSFSADAVTLDCAMERSADTLSTKFLRSSARKSAPAAGSPAYSLASPEYISYRDTDFPESERIIPEEISECISAPFGAFDGNMNDSFLFGAASVRQAPMNLRKRSGARPQVFGAPPPGFGAIPKMFNSAMIRPPTLVPDLFNMPAYNFASAEEFKAETFESFSFVDAQASLLQLERARCVKSKKMQFLNITSMALIYNSNLKNAEDVYRVTIQKYADEVKTFDPEFILKVALFSRQELHIRSASNFLLSYAAYHEETRPYLEKYFESCIRLPSDWMEVADLYQVFSDSRLKNRSLPSALKKVMAKSFSKFDEYQLAKYNREKKASETKGFTLKQLIRLLHLDSPANEIMCLIGKKYPETAEAFRKSKLPGIWDSRRAGQRMKLPVPETWETQISAHGNKPEIWEQLIDHSKLPYMAMLRNLRNVILSGISQKHHEKVLKHLKSKGAVINSRQTPLQFFEAFKILEDVKDAYYLRHAYRDSRIGEPQWKKARRNKITDRANDISIALVSDYEEAVSEALEISALHNLQPIPGKSLVICDILFPSSLENSKKNKIYNLCIMMGLMCLKACEDCKMNVICGDYSDEVELSEYSFCQSIKNACAQYKNENENATSHNSGKATKSVLEYYLKQHVILREKISAMSKFQIFIINELYHNAVVSAIKIYSPRRNRATITKLGRNVVWKRYAND</sequence>
<gene>
    <name evidence="2" type="primary">Tep1</name>
    <name evidence="2" type="ORF">AVEN_49018_1</name>
</gene>
<accession>A0A4Y2AHI6</accession>
<dbReference type="OrthoDB" id="6433949at2759"/>
<dbReference type="SUPFAM" id="SSF140864">
    <property type="entry name" value="TROVE domain-like"/>
    <property type="match status" value="1"/>
</dbReference>
<dbReference type="Proteomes" id="UP000499080">
    <property type="component" value="Unassembled WGS sequence"/>
</dbReference>
<dbReference type="GO" id="GO:0070034">
    <property type="term" value="F:telomerase RNA binding"/>
    <property type="evidence" value="ECO:0007669"/>
    <property type="project" value="TreeGrafter"/>
</dbReference>
<proteinExistence type="predicted"/>
<dbReference type="GO" id="GO:0003720">
    <property type="term" value="F:telomerase activity"/>
    <property type="evidence" value="ECO:0007669"/>
    <property type="project" value="TreeGrafter"/>
</dbReference>
<keyword evidence="3" id="KW-1185">Reference proteome</keyword>
<comment type="caution">
    <text evidence="2">The sequence shown here is derived from an EMBL/GenBank/DDBJ whole genome shotgun (WGS) entry which is preliminary data.</text>
</comment>
<protein>
    <submittedName>
        <fullName evidence="2">Telomerase protein component 1</fullName>
    </submittedName>
</protein>
<evidence type="ECO:0000313" key="2">
    <source>
        <dbReference type="EMBL" id="GBL79077.1"/>
    </source>
</evidence>
<dbReference type="PANTHER" id="PTHR44791:SF1">
    <property type="entry name" value="TELOMERASE PROTEIN COMPONENT 1"/>
    <property type="match status" value="1"/>
</dbReference>
<feature type="domain" description="TROVE" evidence="1">
    <location>
        <begin position="299"/>
        <end position="665"/>
    </location>
</feature>
<dbReference type="Pfam" id="PF05731">
    <property type="entry name" value="TROVE"/>
    <property type="match status" value="1"/>
</dbReference>
<organism evidence="2 3">
    <name type="scientific">Araneus ventricosus</name>
    <name type="common">Orbweaver spider</name>
    <name type="synonym">Epeira ventricosa</name>
    <dbReference type="NCBI Taxonomy" id="182803"/>
    <lineage>
        <taxon>Eukaryota</taxon>
        <taxon>Metazoa</taxon>
        <taxon>Ecdysozoa</taxon>
        <taxon>Arthropoda</taxon>
        <taxon>Chelicerata</taxon>
        <taxon>Arachnida</taxon>
        <taxon>Araneae</taxon>
        <taxon>Araneomorphae</taxon>
        <taxon>Entelegynae</taxon>
        <taxon>Araneoidea</taxon>
        <taxon>Araneidae</taxon>
        <taxon>Araneus</taxon>
    </lineage>
</organism>
<dbReference type="PANTHER" id="PTHR44791">
    <property type="entry name" value="TELOMERASE PROTEIN COMPONENT 1 TEP1"/>
    <property type="match status" value="1"/>
</dbReference>